<dbReference type="InterPro" id="IPR029044">
    <property type="entry name" value="Nucleotide-diphossugar_trans"/>
</dbReference>
<protein>
    <recommendedName>
        <fullName evidence="1">Glycosyltransferase 2-like domain-containing protein</fullName>
    </recommendedName>
</protein>
<evidence type="ECO:0000313" key="3">
    <source>
        <dbReference type="Proteomes" id="UP000644610"/>
    </source>
</evidence>
<proteinExistence type="predicted"/>
<dbReference type="Pfam" id="PF00535">
    <property type="entry name" value="Glycos_transf_2"/>
    <property type="match status" value="1"/>
</dbReference>
<dbReference type="EMBL" id="BOOQ01000013">
    <property type="protein sequence ID" value="GII45954.1"/>
    <property type="molecule type" value="Genomic_DNA"/>
</dbReference>
<feature type="domain" description="Glycosyltransferase 2-like" evidence="1">
    <location>
        <begin position="153"/>
        <end position="261"/>
    </location>
</feature>
<comment type="caution">
    <text evidence="2">The sequence shown here is derived from an EMBL/GenBank/DDBJ whole genome shotgun (WGS) entry which is preliminary data.</text>
</comment>
<accession>A0A8J3UHT3</accession>
<organism evidence="2 3">
    <name type="scientific">Planotetraspora silvatica</name>
    <dbReference type="NCBI Taxonomy" id="234614"/>
    <lineage>
        <taxon>Bacteria</taxon>
        <taxon>Bacillati</taxon>
        <taxon>Actinomycetota</taxon>
        <taxon>Actinomycetes</taxon>
        <taxon>Streptosporangiales</taxon>
        <taxon>Streptosporangiaceae</taxon>
        <taxon>Planotetraspora</taxon>
    </lineage>
</organism>
<evidence type="ECO:0000313" key="2">
    <source>
        <dbReference type="EMBL" id="GII45954.1"/>
    </source>
</evidence>
<keyword evidence="3" id="KW-1185">Reference proteome</keyword>
<reference evidence="2" key="1">
    <citation type="submission" date="2021-01" db="EMBL/GenBank/DDBJ databases">
        <title>Whole genome shotgun sequence of Planotetraspora silvatica NBRC 100141.</title>
        <authorList>
            <person name="Komaki H."/>
            <person name="Tamura T."/>
        </authorList>
    </citation>
    <scope>NUCLEOTIDE SEQUENCE</scope>
    <source>
        <strain evidence="2">NBRC 100141</strain>
    </source>
</reference>
<dbReference type="InterPro" id="IPR001173">
    <property type="entry name" value="Glyco_trans_2-like"/>
</dbReference>
<dbReference type="SUPFAM" id="SSF53448">
    <property type="entry name" value="Nucleotide-diphospho-sugar transferases"/>
    <property type="match status" value="1"/>
</dbReference>
<sequence>MISPKGFLRASGTSMAEARWDGSQWIVASTPVPQGLTETDVDGLRNLLGVRVLWPSSAVPLDVILQLAAAGIPLHSSVVPRWLADDPLGALVLDGRWLEPEKDSSGVSIAELRREEHSVRLRRHGLRRTDHSRRPGSVSVILPSRRPWMAAFALKQIAQQRDVDLEVVYAAHGFPADAVREAAREFPFPIEIMEIDGETVFGDVLNTAIERAGGDYVAKWDDDDWYGQDHLSDLLLAKAYSGADLVGMSAEFFYLEPLNVTIRRAKFISEITTNLVAGGTIMMERTALKELGGFRPLPRAVDSALLATVGESGGTVYRTHGLGYMLLRGLTEQHTWLQPLSQFLRSSANQWRGFRPTQILEGS</sequence>
<dbReference type="RefSeq" id="WP_203973483.1">
    <property type="nucleotide sequence ID" value="NZ_BAAAKY010000044.1"/>
</dbReference>
<name>A0A8J3UHT3_9ACTN</name>
<dbReference type="AlphaFoldDB" id="A0A8J3UHT3"/>
<dbReference type="Gene3D" id="3.90.550.10">
    <property type="entry name" value="Spore Coat Polysaccharide Biosynthesis Protein SpsA, Chain A"/>
    <property type="match status" value="1"/>
</dbReference>
<dbReference type="Proteomes" id="UP000644610">
    <property type="component" value="Unassembled WGS sequence"/>
</dbReference>
<gene>
    <name evidence="2" type="ORF">Psi02_23780</name>
</gene>
<evidence type="ECO:0000259" key="1">
    <source>
        <dbReference type="Pfam" id="PF00535"/>
    </source>
</evidence>
<dbReference type="CDD" id="cd00761">
    <property type="entry name" value="Glyco_tranf_GTA_type"/>
    <property type="match status" value="1"/>
</dbReference>